<sequence>MKHWQLEKVWISIVLFIFGSEICAQNEGITVSEVEARSSNLNQDCLSGTKCVEFSRCRPSAMSSIVGEVQDCGYTINWKRKICCPQRSKKPGTPSPSRSAPESKIPNQSPPEGPPIILAPRSGSGNSNTGCGRSPATVTGFILGGEEAKQGAWPWMAAIMMRDKTGTFAVSCTGFIISRRHVISAAHCFHRRNTSLYVVRIGNVDPNKGEEFSIVQIAVPQTYVQGRYYNDIALLTLSRDVYIPDYNPICLPPSREFRNITGRGTTVAGWGSMRKGKPFKLSRLYYEILLSR</sequence>
<dbReference type="AlphaFoldDB" id="A0A8X6PS60"/>
<evidence type="ECO:0000313" key="6">
    <source>
        <dbReference type="Proteomes" id="UP000887013"/>
    </source>
</evidence>
<dbReference type="InterPro" id="IPR001254">
    <property type="entry name" value="Trypsin_dom"/>
</dbReference>
<feature type="region of interest" description="Disordered" evidence="2">
    <location>
        <begin position="85"/>
        <end position="130"/>
    </location>
</feature>
<dbReference type="PROSITE" id="PS00134">
    <property type="entry name" value="TRYPSIN_HIS"/>
    <property type="match status" value="1"/>
</dbReference>
<comment type="caution">
    <text evidence="5">The sequence shown here is derived from an EMBL/GenBank/DDBJ whole genome shotgun (WGS) entry which is preliminary data.</text>
</comment>
<evidence type="ECO:0000256" key="2">
    <source>
        <dbReference type="SAM" id="MobiDB-lite"/>
    </source>
</evidence>
<keyword evidence="1" id="KW-1015">Disulfide bond</keyword>
<dbReference type="GO" id="GO:0006508">
    <property type="term" value="P:proteolysis"/>
    <property type="evidence" value="ECO:0007669"/>
    <property type="project" value="InterPro"/>
</dbReference>
<dbReference type="Pfam" id="PF00089">
    <property type="entry name" value="Trypsin"/>
    <property type="match status" value="1"/>
</dbReference>
<evidence type="ECO:0000313" key="5">
    <source>
        <dbReference type="EMBL" id="GFT86259.1"/>
    </source>
</evidence>
<dbReference type="OrthoDB" id="6422349at2759"/>
<dbReference type="PANTHER" id="PTHR24252">
    <property type="entry name" value="ACROSIN-RELATED"/>
    <property type="match status" value="1"/>
</dbReference>
<keyword evidence="6" id="KW-1185">Reference proteome</keyword>
<dbReference type="SUPFAM" id="SSF50494">
    <property type="entry name" value="Trypsin-like serine proteases"/>
    <property type="match status" value="1"/>
</dbReference>
<evidence type="ECO:0000259" key="4">
    <source>
        <dbReference type="PROSITE" id="PS50240"/>
    </source>
</evidence>
<dbReference type="Proteomes" id="UP000887013">
    <property type="component" value="Unassembled WGS sequence"/>
</dbReference>
<dbReference type="EMBL" id="BMAW01024059">
    <property type="protein sequence ID" value="GFT86259.1"/>
    <property type="molecule type" value="Genomic_DNA"/>
</dbReference>
<proteinExistence type="predicted"/>
<dbReference type="InterPro" id="IPR009003">
    <property type="entry name" value="Peptidase_S1_PA"/>
</dbReference>
<feature type="chain" id="PRO_5036444763" evidence="3">
    <location>
        <begin position="25"/>
        <end position="292"/>
    </location>
</feature>
<dbReference type="Gene3D" id="2.40.10.10">
    <property type="entry name" value="Trypsin-like serine proteases"/>
    <property type="match status" value="1"/>
</dbReference>
<feature type="signal peptide" evidence="3">
    <location>
        <begin position="1"/>
        <end position="24"/>
    </location>
</feature>
<feature type="domain" description="Peptidase S1" evidence="4">
    <location>
        <begin position="142"/>
        <end position="292"/>
    </location>
</feature>
<dbReference type="InterPro" id="IPR043504">
    <property type="entry name" value="Peptidase_S1_PA_chymotrypsin"/>
</dbReference>
<evidence type="ECO:0000256" key="3">
    <source>
        <dbReference type="SAM" id="SignalP"/>
    </source>
</evidence>
<protein>
    <submittedName>
        <fullName evidence="5">Clotting factor B</fullName>
    </submittedName>
</protein>
<dbReference type="InterPro" id="IPR018114">
    <property type="entry name" value="TRYPSIN_HIS"/>
</dbReference>
<evidence type="ECO:0000256" key="1">
    <source>
        <dbReference type="ARBA" id="ARBA00023157"/>
    </source>
</evidence>
<gene>
    <name evidence="5" type="ORF">NPIL_18231</name>
</gene>
<dbReference type="SMART" id="SM00020">
    <property type="entry name" value="Tryp_SPc"/>
    <property type="match status" value="1"/>
</dbReference>
<keyword evidence="3" id="KW-0732">Signal</keyword>
<dbReference type="GO" id="GO:0004252">
    <property type="term" value="F:serine-type endopeptidase activity"/>
    <property type="evidence" value="ECO:0007669"/>
    <property type="project" value="InterPro"/>
</dbReference>
<name>A0A8X6PS60_NEPPI</name>
<accession>A0A8X6PS60</accession>
<organism evidence="5 6">
    <name type="scientific">Nephila pilipes</name>
    <name type="common">Giant wood spider</name>
    <name type="synonym">Nephila maculata</name>
    <dbReference type="NCBI Taxonomy" id="299642"/>
    <lineage>
        <taxon>Eukaryota</taxon>
        <taxon>Metazoa</taxon>
        <taxon>Ecdysozoa</taxon>
        <taxon>Arthropoda</taxon>
        <taxon>Chelicerata</taxon>
        <taxon>Arachnida</taxon>
        <taxon>Araneae</taxon>
        <taxon>Araneomorphae</taxon>
        <taxon>Entelegynae</taxon>
        <taxon>Araneoidea</taxon>
        <taxon>Nephilidae</taxon>
        <taxon>Nephila</taxon>
    </lineage>
</organism>
<dbReference type="PROSITE" id="PS50240">
    <property type="entry name" value="TRYPSIN_DOM"/>
    <property type="match status" value="1"/>
</dbReference>
<reference evidence="5" key="1">
    <citation type="submission" date="2020-08" db="EMBL/GenBank/DDBJ databases">
        <title>Multicomponent nature underlies the extraordinary mechanical properties of spider dragline silk.</title>
        <authorList>
            <person name="Kono N."/>
            <person name="Nakamura H."/>
            <person name="Mori M."/>
            <person name="Yoshida Y."/>
            <person name="Ohtoshi R."/>
            <person name="Malay A.D."/>
            <person name="Moran D.A.P."/>
            <person name="Tomita M."/>
            <person name="Numata K."/>
            <person name="Arakawa K."/>
        </authorList>
    </citation>
    <scope>NUCLEOTIDE SEQUENCE</scope>
</reference>
<dbReference type="PANTHER" id="PTHR24252:SF7">
    <property type="entry name" value="HYALIN"/>
    <property type="match status" value="1"/>
</dbReference>